<dbReference type="InterPro" id="IPR016980">
    <property type="entry name" value="S-AdoMet-dep_MeTrfase_Alr7345"/>
</dbReference>
<dbReference type="RefSeq" id="WP_117353074.1">
    <property type="nucleotide sequence ID" value="NZ_CP020083.1"/>
</dbReference>
<evidence type="ECO:0000256" key="1">
    <source>
        <dbReference type="SAM" id="SignalP"/>
    </source>
</evidence>
<keyword evidence="1" id="KW-0732">Signal</keyword>
<organism evidence="2 3">
    <name type="scientific">Blastomonas fulva</name>
    <dbReference type="NCBI Taxonomy" id="1550728"/>
    <lineage>
        <taxon>Bacteria</taxon>
        <taxon>Pseudomonadati</taxon>
        <taxon>Pseudomonadota</taxon>
        <taxon>Alphaproteobacteria</taxon>
        <taxon>Sphingomonadales</taxon>
        <taxon>Sphingomonadaceae</taxon>
        <taxon>Blastomonas</taxon>
    </lineage>
</organism>
<evidence type="ECO:0000313" key="3">
    <source>
        <dbReference type="Proteomes" id="UP000258016"/>
    </source>
</evidence>
<protein>
    <recommendedName>
        <fullName evidence="4">Methyltransferase</fullName>
    </recommendedName>
</protein>
<keyword evidence="3" id="KW-1185">Reference proteome</keyword>
<dbReference type="InterPro" id="IPR029063">
    <property type="entry name" value="SAM-dependent_MTases_sf"/>
</dbReference>
<evidence type="ECO:0000313" key="2">
    <source>
        <dbReference type="EMBL" id="ASR52950.1"/>
    </source>
</evidence>
<dbReference type="PIRSF" id="PIRSF031679">
    <property type="entry name" value="Mtase_Alr7345_prd"/>
    <property type="match status" value="1"/>
</dbReference>
<feature type="signal peptide" evidence="1">
    <location>
        <begin position="1"/>
        <end position="26"/>
    </location>
</feature>
<evidence type="ECO:0008006" key="4">
    <source>
        <dbReference type="Google" id="ProtNLM"/>
    </source>
</evidence>
<feature type="chain" id="PRO_5047478522" description="Methyltransferase" evidence="1">
    <location>
        <begin position="27"/>
        <end position="283"/>
    </location>
</feature>
<reference evidence="2 3" key="1">
    <citation type="submission" date="2017-03" db="EMBL/GenBank/DDBJ databases">
        <title>Complete genome sequence of Blastomonas fulva degrading microcsystin LR.</title>
        <authorList>
            <person name="Lee H.-g."/>
            <person name="Jin L."/>
            <person name="oh H.-M."/>
        </authorList>
    </citation>
    <scope>NUCLEOTIDE SEQUENCE [LARGE SCALE GENOMIC DNA]</scope>
    <source>
        <strain evidence="2 3">T2</strain>
    </source>
</reference>
<dbReference type="Gene3D" id="3.40.50.150">
    <property type="entry name" value="Vaccinia Virus protein VP39"/>
    <property type="match status" value="1"/>
</dbReference>
<dbReference type="EMBL" id="CP020083">
    <property type="protein sequence ID" value="ASR52950.1"/>
    <property type="molecule type" value="Genomic_DNA"/>
</dbReference>
<proteinExistence type="predicted"/>
<dbReference type="Proteomes" id="UP000258016">
    <property type="component" value="Chromosome"/>
</dbReference>
<dbReference type="GeneID" id="303487296"/>
<sequence length="283" mass="30103">MRHLIIPALIAGTALPLIGAAQPAFAADAADASSASAIDAAVAADLRGTDKARDQYRHPKETLEFFQVKPNMVVAEYAADAGWYSKILAPLTATSGKYVALGVSPSSPSLNEERKAQMNAFPANYPARAAKATGVSADKIHAFVTNAVPAEMQGKVDRVLIFRMLHNLQRSGILGSELDAIHGILAPGGMVGIEQHRAKADAPAAYVDGSKGYLKEADVIAMFEKHGFVLAGKSEINANPKDPANHAQGVWTLPPNYALKDVDKDKYAAIGESDRMTLLFKKK</sequence>
<accession>A0ABN5BDP4</accession>
<gene>
    <name evidence="2" type="ORF">B5J99_17030</name>
</gene>
<dbReference type="SUPFAM" id="SSF53335">
    <property type="entry name" value="S-adenosyl-L-methionine-dependent methyltransferases"/>
    <property type="match status" value="1"/>
</dbReference>
<name>A0ABN5BDP4_9SPHN</name>